<feature type="region of interest" description="Disordered" evidence="1">
    <location>
        <begin position="928"/>
        <end position="1171"/>
    </location>
</feature>
<feature type="compositionally biased region" description="Polar residues" evidence="1">
    <location>
        <begin position="1271"/>
        <end position="1282"/>
    </location>
</feature>
<protein>
    <recommendedName>
        <fullName evidence="2">Nuclear pore complex NUP2/50/61 domain-containing protein</fullName>
    </recommendedName>
</protein>
<feature type="compositionally biased region" description="Polar residues" evidence="1">
    <location>
        <begin position="1024"/>
        <end position="1040"/>
    </location>
</feature>
<feature type="compositionally biased region" description="Polar residues" evidence="1">
    <location>
        <begin position="1003"/>
        <end position="1012"/>
    </location>
</feature>
<feature type="compositionally biased region" description="Polar residues" evidence="1">
    <location>
        <begin position="359"/>
        <end position="369"/>
    </location>
</feature>
<feature type="region of interest" description="Disordered" evidence="1">
    <location>
        <begin position="728"/>
        <end position="876"/>
    </location>
</feature>
<dbReference type="InterPro" id="IPR015007">
    <property type="entry name" value="NUP2/50/61"/>
</dbReference>
<feature type="compositionally biased region" description="Polar residues" evidence="1">
    <location>
        <begin position="377"/>
        <end position="393"/>
    </location>
</feature>
<feature type="compositionally biased region" description="Low complexity" evidence="1">
    <location>
        <begin position="772"/>
        <end position="800"/>
    </location>
</feature>
<gene>
    <name evidence="3" type="ORF">B5807_02092</name>
</gene>
<accession>A0A1Y2MAA5</accession>
<evidence type="ECO:0000313" key="3">
    <source>
        <dbReference type="EMBL" id="OSS52729.1"/>
    </source>
</evidence>
<name>A0A1Y2MAA5_EPING</name>
<feature type="compositionally biased region" description="Low complexity" evidence="1">
    <location>
        <begin position="1241"/>
        <end position="1270"/>
    </location>
</feature>
<dbReference type="PANTHER" id="PTHR38697:SF1">
    <property type="entry name" value="NUCLEAR PORE COMPLEX PROTEIN SIMILAR TO S. CEREVISIAE NUP2 (EUROFUNG)"/>
    <property type="match status" value="1"/>
</dbReference>
<feature type="compositionally biased region" description="Low complexity" evidence="1">
    <location>
        <begin position="855"/>
        <end position="876"/>
    </location>
</feature>
<feature type="domain" description="Nuclear pore complex NUP2/50/61" evidence="2">
    <location>
        <begin position="16"/>
        <end position="75"/>
    </location>
</feature>
<feature type="compositionally biased region" description="Polar residues" evidence="1">
    <location>
        <begin position="192"/>
        <end position="216"/>
    </location>
</feature>
<feature type="compositionally biased region" description="Polar residues" evidence="1">
    <location>
        <begin position="415"/>
        <end position="427"/>
    </location>
</feature>
<feature type="compositionally biased region" description="Polar residues" evidence="1">
    <location>
        <begin position="1151"/>
        <end position="1166"/>
    </location>
</feature>
<feature type="region of interest" description="Disordered" evidence="1">
    <location>
        <begin position="1"/>
        <end position="649"/>
    </location>
</feature>
<feature type="compositionally biased region" description="Polar residues" evidence="1">
    <location>
        <begin position="1067"/>
        <end position="1088"/>
    </location>
</feature>
<feature type="compositionally biased region" description="Polar residues" evidence="1">
    <location>
        <begin position="54"/>
        <end position="71"/>
    </location>
</feature>
<feature type="compositionally biased region" description="Polar residues" evidence="1">
    <location>
        <begin position="801"/>
        <end position="812"/>
    </location>
</feature>
<feature type="compositionally biased region" description="Polar residues" evidence="1">
    <location>
        <begin position="459"/>
        <end position="482"/>
    </location>
</feature>
<feature type="compositionally biased region" description="Low complexity" evidence="1">
    <location>
        <begin position="245"/>
        <end position="296"/>
    </location>
</feature>
<feature type="compositionally biased region" description="Low complexity" evidence="1">
    <location>
        <begin position="603"/>
        <end position="634"/>
    </location>
</feature>
<feature type="compositionally biased region" description="Acidic residues" evidence="1">
    <location>
        <begin position="940"/>
        <end position="949"/>
    </location>
</feature>
<feature type="region of interest" description="Disordered" evidence="1">
    <location>
        <begin position="1199"/>
        <end position="1302"/>
    </location>
</feature>
<feature type="compositionally biased region" description="Polar residues" evidence="1">
    <location>
        <begin position="501"/>
        <end position="516"/>
    </location>
</feature>
<feature type="compositionally biased region" description="Low complexity" evidence="1">
    <location>
        <begin position="1041"/>
        <end position="1056"/>
    </location>
</feature>
<feature type="compositionally biased region" description="Basic residues" evidence="1">
    <location>
        <begin position="39"/>
        <end position="48"/>
    </location>
</feature>
<dbReference type="OMA" id="AFGNMFS"/>
<proteinExistence type="predicted"/>
<organism evidence="3 4">
    <name type="scientific">Epicoccum nigrum</name>
    <name type="common">Soil fungus</name>
    <name type="synonym">Epicoccum purpurascens</name>
    <dbReference type="NCBI Taxonomy" id="105696"/>
    <lineage>
        <taxon>Eukaryota</taxon>
        <taxon>Fungi</taxon>
        <taxon>Dikarya</taxon>
        <taxon>Ascomycota</taxon>
        <taxon>Pezizomycotina</taxon>
        <taxon>Dothideomycetes</taxon>
        <taxon>Pleosporomycetidae</taxon>
        <taxon>Pleosporales</taxon>
        <taxon>Pleosporineae</taxon>
        <taxon>Didymellaceae</taxon>
        <taxon>Epicoccum</taxon>
    </lineage>
</organism>
<evidence type="ECO:0000313" key="4">
    <source>
        <dbReference type="Proteomes" id="UP000193240"/>
    </source>
</evidence>
<dbReference type="Gene3D" id="2.30.29.30">
    <property type="entry name" value="Pleckstrin-homology domain (PH domain)/Phosphotyrosine-binding domain (PTB)"/>
    <property type="match status" value="1"/>
</dbReference>
<feature type="compositionally biased region" description="Polar residues" evidence="1">
    <location>
        <begin position="979"/>
        <end position="991"/>
    </location>
</feature>
<dbReference type="InterPro" id="IPR011993">
    <property type="entry name" value="PH-like_dom_sf"/>
</dbReference>
<evidence type="ECO:0000259" key="2">
    <source>
        <dbReference type="Pfam" id="PF08911"/>
    </source>
</evidence>
<feature type="compositionally biased region" description="Low complexity" evidence="1">
    <location>
        <begin position="394"/>
        <end position="410"/>
    </location>
</feature>
<evidence type="ECO:0000256" key="1">
    <source>
        <dbReference type="SAM" id="MobiDB-lite"/>
    </source>
</evidence>
<feature type="compositionally biased region" description="Basic and acidic residues" evidence="1">
    <location>
        <begin position="1135"/>
        <end position="1150"/>
    </location>
</feature>
<feature type="region of interest" description="Disordered" evidence="1">
    <location>
        <begin position="886"/>
        <end position="905"/>
    </location>
</feature>
<sequence length="1428" mass="145427">MTGKRANLFGQGRPENPYDERDEPAETPQRATAAQLAARKIKSAKPRRAAGASSGLSQSVNFSGAQPSSGFNFGASAPIGGGGDSGANAPTGMFGGFGASTTNSFPPAQASNANSNSTFTNNSFPAPTFGAMNQSSGFQPPTGGFDFSPASSTNNPFGGLNGGAPATNGASTGFGGSMFGSQPASNPFGGAQQDTSSSAPSTSMFGTTNGASTPTFTFGGASSSAAAPSLPAPASQPTFTFGANASTPAAPSTPSFQFGASASTAPASTSAPAFQFGATSSAAPASTLAPTSSSSLFNFGGATQNNASPAATPAFGGFGAASDAQQSQSTPAPAAAPTGLFNFGAATPAPAKPATSASNMFGNVTTSAPASAGNPFASLQATTTSSTPQFNFGQPQEAPTSQAATPASAPMFGFGQTSEPQQTQESAPASAPLFNFGQPSEPPKAQESTPDSTPKFGFGQSQETPKAQEATPATTSLFNSAPETPKPNNLFAGLPKPASTPAPNFSSMFGASQSKENAPKETEKPAVASMFQAPEAPKTDMFSGFSTPQPAKTADNEQAKAGGMFTAQPKPSNGFTFQAFGSNNAQEASTPSKPQAAATQETSSQPPSASSNPNPFASLPSSSNGSSGLFNKAQPPAPPTPAQSTASDVAATPQLPKIGKISVPKDWVVENIPTPQHPEELVDHIVQLGIELEAMNLKFREIITNASLIADWSALSIWHHQQSRTLKTKIDNAKKQRAAAHGVTGNESTLSTKRSATEESSSQESSKRSRPSEPSTPIPKSTFSSTTTPKANPPATASSSLFSKAISQGTTPEKSDEPPKTASAAPVQSTGFTPSFSASVGPSAPKSNVSGFTPSLSASTGSSSLNGVDSSKSALKASAASTGFTPSFGAPKAASAGGFKPSFGGSSGGSTDFMAAFAKTAKTYEQLAAERKKKAKDADYDSDDETEEEWSARYDKEEAERLAKEKEAVKSASGFSIPGSANASGATTPTSVAEPAKQPANDKPTTSANPFASLSKPVTEDKSAASTNPFASLSKPASGTSSPNLFSASSPAPSASGGRSVFDTPSAAPSPSGNLFSHLSSGESSTNQDDTDDEDDRAASTSPKRKLAESETDSDDTASKKQVSGTKGSLLSRMTRADDAESEAEKESDKPTSTFGQTNGASTPTNKPFAFFNFDNAGANTAPPKNTFAGDQTFKVGSPIKFGGAPATEKKKDGPIFQFQPATPSPAEFSTTPAKPPPANSLFSFGGAGGSSLLAPNFGASAPSSVPSSVFNSRAGTPASENEASKDTGAQDDDEEKHEQVDLSQLTAEEKASNDVVFHIDLALAKQQVDQGDGTKKWENFARGPLWILKDKESGKCFVRIRIPSGATPLNYQILPALRSTVAGGSRKMVQATRPGKDKGLTPVYFAVKSSEIAEEFSRKYNEAIPPS</sequence>
<dbReference type="STRING" id="105696.A0A1Y2MAA5"/>
<dbReference type="InterPro" id="IPR053074">
    <property type="entry name" value="NPC_Nucleoporin"/>
</dbReference>
<feature type="compositionally biased region" description="Low complexity" evidence="1">
    <location>
        <begin position="221"/>
        <end position="235"/>
    </location>
</feature>
<reference evidence="3 4" key="1">
    <citation type="journal article" date="2017" name="Genome Announc.">
        <title>Genome sequence of the saprophytic ascomycete Epicoccum nigrum ICMP 19927 strain isolated from New Zealand.</title>
        <authorList>
            <person name="Fokin M."/>
            <person name="Fleetwood D."/>
            <person name="Weir B.S."/>
            <person name="Villas-Boas S.G."/>
        </authorList>
    </citation>
    <scope>NUCLEOTIDE SEQUENCE [LARGE SCALE GENOMIC DNA]</scope>
    <source>
        <strain evidence="3 4">ICMP 19927</strain>
    </source>
</reference>
<feature type="compositionally biased region" description="Polar residues" evidence="1">
    <location>
        <begin position="1120"/>
        <end position="1129"/>
    </location>
</feature>
<feature type="compositionally biased region" description="Low complexity" evidence="1">
    <location>
        <begin position="103"/>
        <end position="126"/>
    </location>
</feature>
<feature type="compositionally biased region" description="Polar residues" evidence="1">
    <location>
        <begin position="826"/>
        <end position="854"/>
    </location>
</feature>
<feature type="compositionally biased region" description="Low complexity" evidence="1">
    <location>
        <begin position="893"/>
        <end position="904"/>
    </location>
</feature>
<dbReference type="PANTHER" id="PTHR38697">
    <property type="entry name" value="NUCLEAR PORE COMPLEX PROTEIN SIMILAR TO S. CEREVISIAE NUP2 (EUROFUNG)"/>
    <property type="match status" value="1"/>
</dbReference>
<dbReference type="GO" id="GO:0005643">
    <property type="term" value="C:nuclear pore"/>
    <property type="evidence" value="ECO:0007669"/>
    <property type="project" value="InterPro"/>
</dbReference>
<feature type="compositionally biased region" description="Polar residues" evidence="1">
    <location>
        <begin position="569"/>
        <end position="602"/>
    </location>
</feature>
<dbReference type="Proteomes" id="UP000193240">
    <property type="component" value="Unassembled WGS sequence"/>
</dbReference>
<dbReference type="EMBL" id="KZ107839">
    <property type="protein sequence ID" value="OSS52729.1"/>
    <property type="molecule type" value="Genomic_DNA"/>
</dbReference>
<dbReference type="SUPFAM" id="SSF50729">
    <property type="entry name" value="PH domain-like"/>
    <property type="match status" value="1"/>
</dbReference>
<feature type="compositionally biased region" description="Basic and acidic residues" evidence="1">
    <location>
        <begin position="950"/>
        <end position="969"/>
    </location>
</feature>
<feature type="compositionally biased region" description="Low complexity" evidence="1">
    <location>
        <begin position="307"/>
        <end position="358"/>
    </location>
</feature>
<dbReference type="Pfam" id="PF08911">
    <property type="entry name" value="NUP50"/>
    <property type="match status" value="1"/>
</dbReference>
<dbReference type="InParanoid" id="A0A1Y2MAA5"/>
<keyword evidence="4" id="KW-1185">Reference proteome</keyword>